<dbReference type="OrthoDB" id="9793489at2"/>
<evidence type="ECO:0000259" key="1">
    <source>
        <dbReference type="Pfam" id="PF00144"/>
    </source>
</evidence>
<reference evidence="2 3" key="1">
    <citation type="submission" date="2017-04" db="EMBL/GenBank/DDBJ databases">
        <authorList>
            <person name="Afonso C.L."/>
            <person name="Miller P.J."/>
            <person name="Scott M.A."/>
            <person name="Spackman E."/>
            <person name="Goraichik I."/>
            <person name="Dimitrov K.M."/>
            <person name="Suarez D.L."/>
            <person name="Swayne D.E."/>
        </authorList>
    </citation>
    <scope>NUCLEOTIDE SEQUENCE [LARGE SCALE GENOMIC DNA]</scope>
    <source>
        <strain evidence="2 3">DSM 19625</strain>
    </source>
</reference>
<dbReference type="STRING" id="475255.SAMN04488101_1297"/>
<dbReference type="PANTHER" id="PTHR46825">
    <property type="entry name" value="D-ALANYL-D-ALANINE-CARBOXYPEPTIDASE/ENDOPEPTIDASE AMPH"/>
    <property type="match status" value="1"/>
</dbReference>
<proteinExistence type="predicted"/>
<accession>A0A1W2FAX6</accession>
<dbReference type="Proteomes" id="UP000192678">
    <property type="component" value="Unassembled WGS sequence"/>
</dbReference>
<gene>
    <name evidence="2" type="ORF">SAMN04488101_1297</name>
</gene>
<protein>
    <submittedName>
        <fullName evidence="2">CubicO group peptidase, beta-lactamase class C family</fullName>
    </submittedName>
</protein>
<name>A0A1W2FAX6_9SPHI</name>
<evidence type="ECO:0000313" key="3">
    <source>
        <dbReference type="Proteomes" id="UP000192678"/>
    </source>
</evidence>
<dbReference type="PANTHER" id="PTHR46825:SF7">
    <property type="entry name" value="D-ALANYL-D-ALANINE CARBOXYPEPTIDASE"/>
    <property type="match status" value="1"/>
</dbReference>
<dbReference type="RefSeq" id="WP_084292621.1">
    <property type="nucleotide sequence ID" value="NZ_FWYB01000029.1"/>
</dbReference>
<dbReference type="InterPro" id="IPR012338">
    <property type="entry name" value="Beta-lactam/transpept-like"/>
</dbReference>
<dbReference type="EMBL" id="FWYB01000029">
    <property type="protein sequence ID" value="SMD18758.1"/>
    <property type="molecule type" value="Genomic_DNA"/>
</dbReference>
<dbReference type="Gene3D" id="3.40.710.10">
    <property type="entry name" value="DD-peptidase/beta-lactamase superfamily"/>
    <property type="match status" value="1"/>
</dbReference>
<dbReference type="AlphaFoldDB" id="A0A1W2FAX6"/>
<evidence type="ECO:0000313" key="2">
    <source>
        <dbReference type="EMBL" id="SMD18758.1"/>
    </source>
</evidence>
<feature type="domain" description="Beta-lactamase-related" evidence="1">
    <location>
        <begin position="30"/>
        <end position="331"/>
    </location>
</feature>
<dbReference type="InterPro" id="IPR050491">
    <property type="entry name" value="AmpC-like"/>
</dbReference>
<dbReference type="InterPro" id="IPR001466">
    <property type="entry name" value="Beta-lactam-related"/>
</dbReference>
<keyword evidence="3" id="KW-1185">Reference proteome</keyword>
<dbReference type="SUPFAM" id="SSF56601">
    <property type="entry name" value="beta-lactamase/transpeptidase-like"/>
    <property type="match status" value="1"/>
</dbReference>
<sequence>MKRITLLITLIVCTTQVGFSQSIDKVKLDSYFKALEDDNRFMGSVAVSQDGKLVYTKAVGFSDVETKTKATENTKYKIGSISKTFTAVLVFKAIEENRLGLTETIGKYFPSIQHADKITISQLLGHRSGIFNYTNNPENMKLKSKKHTEKELLDVIAKGGSDFEPDSKVSYSNSNYILLTFILQKVYNKSISVLLKEKITTPLVLKSTYFSKPIDVTDNESNSYNFNGSWIKDSETDMSVALGAGAIVSKPTDLLKFADALFNGKLISMKSLELMKTIRDGYGIGLFPIPFYDKKGYGHTGGIDKFTSVFGYFPEGKVAYALTSNGSSYNNNAISIALLSSVYNKPYDVPVFYAAEDLGKYLGVYSSTSFPLKITITKNEKTLVGQASGQSAIALEATEKDKFRFEPANLVLEFLPLESKMILKQGAGVFTLSKE</sequence>
<organism evidence="2 3">
    <name type="scientific">Pedobacter nyackensis</name>
    <dbReference type="NCBI Taxonomy" id="475255"/>
    <lineage>
        <taxon>Bacteria</taxon>
        <taxon>Pseudomonadati</taxon>
        <taxon>Bacteroidota</taxon>
        <taxon>Sphingobacteriia</taxon>
        <taxon>Sphingobacteriales</taxon>
        <taxon>Sphingobacteriaceae</taxon>
        <taxon>Pedobacter</taxon>
    </lineage>
</organism>
<dbReference type="Pfam" id="PF00144">
    <property type="entry name" value="Beta-lactamase"/>
    <property type="match status" value="1"/>
</dbReference>